<dbReference type="AlphaFoldDB" id="A0A1T8PUG1"/>
<gene>
    <name evidence="2" type="ORF">SAMEA2259716_03666</name>
</gene>
<feature type="region of interest" description="Disordered" evidence="1">
    <location>
        <begin position="35"/>
        <end position="57"/>
    </location>
</feature>
<evidence type="ECO:0000313" key="2">
    <source>
        <dbReference type="EMBL" id="SKM35138.1"/>
    </source>
</evidence>
<protein>
    <submittedName>
        <fullName evidence="2">Multicopper oxidase, type 2</fullName>
    </submittedName>
</protein>
<organism evidence="2 3">
    <name type="scientific">Mycobacteroides abscessus subsp. massiliense</name>
    <dbReference type="NCBI Taxonomy" id="1962118"/>
    <lineage>
        <taxon>Bacteria</taxon>
        <taxon>Bacillati</taxon>
        <taxon>Actinomycetota</taxon>
        <taxon>Actinomycetes</taxon>
        <taxon>Mycobacteriales</taxon>
        <taxon>Mycobacteriaceae</taxon>
        <taxon>Mycobacteroides</taxon>
        <taxon>Mycobacteroides abscessus</taxon>
    </lineage>
</organism>
<evidence type="ECO:0000256" key="1">
    <source>
        <dbReference type="SAM" id="MobiDB-lite"/>
    </source>
</evidence>
<accession>A0A1T8PUG1</accession>
<proteinExistence type="predicted"/>
<dbReference type="Proteomes" id="UP000190074">
    <property type="component" value="Unassembled WGS sequence"/>
</dbReference>
<name>A0A1T8PUG1_9MYCO</name>
<sequence>MYLQGHTFQILKPDGSRGTRKDTAIVLPMQNWPSKWSSTTPVSRCRTATTPITRPPG</sequence>
<dbReference type="EMBL" id="FVGW01000007">
    <property type="protein sequence ID" value="SKM35138.1"/>
    <property type="molecule type" value="Genomic_DNA"/>
</dbReference>
<reference evidence="2 3" key="1">
    <citation type="submission" date="2016-11" db="EMBL/GenBank/DDBJ databases">
        <authorList>
            <consortium name="Pathogen Informatics"/>
        </authorList>
    </citation>
    <scope>NUCLEOTIDE SEQUENCE [LARGE SCALE GENOMIC DNA]</scope>
    <source>
        <strain evidence="2 3">911</strain>
    </source>
</reference>
<evidence type="ECO:0000313" key="3">
    <source>
        <dbReference type="Proteomes" id="UP000190074"/>
    </source>
</evidence>